<comment type="caution">
    <text evidence="1">The sequence shown here is derived from an EMBL/GenBank/DDBJ whole genome shotgun (WGS) entry which is preliminary data.</text>
</comment>
<dbReference type="Proteomes" id="UP000325315">
    <property type="component" value="Unassembled WGS sequence"/>
</dbReference>
<dbReference type="EMBL" id="SMMG02000001">
    <property type="protein sequence ID" value="KAA3488223.1"/>
    <property type="molecule type" value="Genomic_DNA"/>
</dbReference>
<reference evidence="2" key="1">
    <citation type="journal article" date="2019" name="Plant Biotechnol. J.">
        <title>Genome sequencing of the Australian wild diploid species Gossypium australe highlights disease resistance and delayed gland morphogenesis.</title>
        <authorList>
            <person name="Cai Y."/>
            <person name="Cai X."/>
            <person name="Wang Q."/>
            <person name="Wang P."/>
            <person name="Zhang Y."/>
            <person name="Cai C."/>
            <person name="Xu Y."/>
            <person name="Wang K."/>
            <person name="Zhou Z."/>
            <person name="Wang C."/>
            <person name="Geng S."/>
            <person name="Li B."/>
            <person name="Dong Q."/>
            <person name="Hou Y."/>
            <person name="Wang H."/>
            <person name="Ai P."/>
            <person name="Liu Z."/>
            <person name="Yi F."/>
            <person name="Sun M."/>
            <person name="An G."/>
            <person name="Cheng J."/>
            <person name="Zhang Y."/>
            <person name="Shi Q."/>
            <person name="Xie Y."/>
            <person name="Shi X."/>
            <person name="Chang Y."/>
            <person name="Huang F."/>
            <person name="Chen Y."/>
            <person name="Hong S."/>
            <person name="Mi L."/>
            <person name="Sun Q."/>
            <person name="Zhang L."/>
            <person name="Zhou B."/>
            <person name="Peng R."/>
            <person name="Zhang X."/>
            <person name="Liu F."/>
        </authorList>
    </citation>
    <scope>NUCLEOTIDE SEQUENCE [LARGE SCALE GENOMIC DNA]</scope>
    <source>
        <strain evidence="2">cv. PA1801</strain>
    </source>
</reference>
<accession>A0A5B6X3A4</accession>
<protein>
    <submittedName>
        <fullName evidence="1">Uncharacterized protein</fullName>
    </submittedName>
</protein>
<proteinExistence type="predicted"/>
<organism evidence="1 2">
    <name type="scientific">Gossypium australe</name>
    <dbReference type="NCBI Taxonomy" id="47621"/>
    <lineage>
        <taxon>Eukaryota</taxon>
        <taxon>Viridiplantae</taxon>
        <taxon>Streptophyta</taxon>
        <taxon>Embryophyta</taxon>
        <taxon>Tracheophyta</taxon>
        <taxon>Spermatophyta</taxon>
        <taxon>Magnoliopsida</taxon>
        <taxon>eudicotyledons</taxon>
        <taxon>Gunneridae</taxon>
        <taxon>Pentapetalae</taxon>
        <taxon>rosids</taxon>
        <taxon>malvids</taxon>
        <taxon>Malvales</taxon>
        <taxon>Malvaceae</taxon>
        <taxon>Malvoideae</taxon>
        <taxon>Gossypium</taxon>
    </lineage>
</organism>
<sequence>MNDGTGHFFNFCLKVRDLYVSIPIFFSSFCNLSTIRESSWWQQWRHQRGSSAKRQYPPMRKEATPLSDNERTSMALALVATPILFKLIPNMMNLVYGYLNPTQNFGGESFHQWSTQQALGSDILARMKCAIEDRVDILLVAALPSSRAGIGALSRILATN</sequence>
<gene>
    <name evidence="1" type="ORF">EPI10_031994</name>
</gene>
<keyword evidence="2" id="KW-1185">Reference proteome</keyword>
<name>A0A5B6X3A4_9ROSI</name>
<dbReference type="AlphaFoldDB" id="A0A5B6X3A4"/>
<evidence type="ECO:0000313" key="2">
    <source>
        <dbReference type="Proteomes" id="UP000325315"/>
    </source>
</evidence>
<evidence type="ECO:0000313" key="1">
    <source>
        <dbReference type="EMBL" id="KAA3488223.1"/>
    </source>
</evidence>